<proteinExistence type="predicted"/>
<organism evidence="1 2">
    <name type="scientific">Paramecium octaurelia</name>
    <dbReference type="NCBI Taxonomy" id="43137"/>
    <lineage>
        <taxon>Eukaryota</taxon>
        <taxon>Sar</taxon>
        <taxon>Alveolata</taxon>
        <taxon>Ciliophora</taxon>
        <taxon>Intramacronucleata</taxon>
        <taxon>Oligohymenophorea</taxon>
        <taxon>Peniculida</taxon>
        <taxon>Parameciidae</taxon>
        <taxon>Paramecium</taxon>
    </lineage>
</organism>
<keyword evidence="2" id="KW-1185">Reference proteome</keyword>
<dbReference type="AlphaFoldDB" id="A0A8S1YN19"/>
<gene>
    <name evidence="1" type="ORF">POCTA_138.1.T2270007</name>
</gene>
<protein>
    <submittedName>
        <fullName evidence="1">Uncharacterized protein</fullName>
    </submittedName>
</protein>
<evidence type="ECO:0000313" key="1">
    <source>
        <dbReference type="EMBL" id="CAD8215320.1"/>
    </source>
</evidence>
<accession>A0A8S1YN19</accession>
<sequence length="273" mass="32818">MEIIIRKQAKWVAYWKGKKLIAGGDYDEFQNKIGAWLSEIKILASCFVAINLHQLLSSFHIGNDIKEQIRGGYGNDVQWSDYNEKKNGNWTDLITNLRSVWIQYLKLELNYLFRGLKNEGQWNTNFKRESMFNNIFDNFIVEEVNTTSMDQKMVNGQIQMIKFVSKRIDKQTSSIYNKLIYVGEYVNGIKKEHWLTIVNGTIMQQLYQTQWRWQFQYVRYEKWEMDRCYQQFQFVPIQKYYFRMNYVAAVGSYFNGIRIQQLDYVYRGQTIQQ</sequence>
<comment type="caution">
    <text evidence="1">The sequence shown here is derived from an EMBL/GenBank/DDBJ whole genome shotgun (WGS) entry which is preliminary data.</text>
</comment>
<evidence type="ECO:0000313" key="2">
    <source>
        <dbReference type="Proteomes" id="UP000683925"/>
    </source>
</evidence>
<reference evidence="1" key="1">
    <citation type="submission" date="2021-01" db="EMBL/GenBank/DDBJ databases">
        <authorList>
            <consortium name="Genoscope - CEA"/>
            <person name="William W."/>
        </authorList>
    </citation>
    <scope>NUCLEOTIDE SEQUENCE</scope>
</reference>
<dbReference type="EMBL" id="CAJJDP010000231">
    <property type="protein sequence ID" value="CAD8215320.1"/>
    <property type="molecule type" value="Genomic_DNA"/>
</dbReference>
<dbReference type="Proteomes" id="UP000683925">
    <property type="component" value="Unassembled WGS sequence"/>
</dbReference>
<name>A0A8S1YN19_PAROT</name>